<reference evidence="3 4" key="1">
    <citation type="journal article" date="2019" name="BMC Genomics">
        <title>Chromosome level assembly and comparative genome analysis confirm lager-brewing yeasts originated from a single hybridization.</title>
        <authorList>
            <person name="Salazar A.N."/>
            <person name="Gorter de Vries A.R."/>
            <person name="van den Broek M."/>
            <person name="Brouwers N."/>
            <person name="de la Torre Cortes P."/>
            <person name="Kuijpers N.G.A."/>
            <person name="Daran J.G."/>
            <person name="Abeel T."/>
        </authorList>
    </citation>
    <scope>NUCLEOTIDE SEQUENCE [LARGE SCALE GENOMIC DNA]</scope>
    <source>
        <strain evidence="3 4">CBS 1483</strain>
    </source>
</reference>
<dbReference type="SUPFAM" id="SSF54897">
    <property type="entry name" value="Protease propeptides/inhibitors"/>
    <property type="match status" value="1"/>
</dbReference>
<dbReference type="EMBL" id="CP048989">
    <property type="protein sequence ID" value="QID79983.1"/>
    <property type="molecule type" value="Genomic_DNA"/>
</dbReference>
<evidence type="ECO:0000256" key="1">
    <source>
        <dbReference type="ARBA" id="ARBA00038069"/>
    </source>
</evidence>
<gene>
    <name evidence="3" type="ORF">GRS66_002285</name>
</gene>
<organism evidence="3 4">
    <name type="scientific">Saccharomyces pastorianus</name>
    <name type="common">Lager yeast</name>
    <name type="synonym">Saccharomyces cerevisiae x Saccharomyces eubayanus</name>
    <dbReference type="NCBI Taxonomy" id="27292"/>
    <lineage>
        <taxon>Eukaryota</taxon>
        <taxon>Fungi</taxon>
        <taxon>Dikarya</taxon>
        <taxon>Ascomycota</taxon>
        <taxon>Saccharomycotina</taxon>
        <taxon>Saccharomycetes</taxon>
        <taxon>Saccharomycetales</taxon>
        <taxon>Saccharomycetaceae</taxon>
        <taxon>Saccharomyces</taxon>
    </lineage>
</organism>
<sequence length="114" mass="12738">MKASYLVLIFISIFSMAQASSLSSYIVTFPKTDNMATDQNSIIEDVKKYVVDIGGKITHEYSLIKGFTVDLPDSDQILDGLKERLSYIESEYGAKCNLENDSEVHALNRDHLVA</sequence>
<dbReference type="Proteomes" id="UP000501346">
    <property type="component" value="Chromosome ScVIII"/>
</dbReference>
<dbReference type="AlphaFoldDB" id="A0A6C1DTQ4"/>
<accession>A0A6C1DTQ4</accession>
<dbReference type="PANTHER" id="PTHR28288:SF2">
    <property type="entry name" value="PROTEASE B INHIBITOR 2"/>
    <property type="match status" value="1"/>
</dbReference>
<dbReference type="InterPro" id="IPR037045">
    <property type="entry name" value="S8pro/Inhibitor_I9_sf"/>
</dbReference>
<dbReference type="Gene3D" id="3.30.70.80">
    <property type="entry name" value="Peptidase S8 propeptide/proteinase inhibitor I9"/>
    <property type="match status" value="1"/>
</dbReference>
<evidence type="ECO:0000313" key="3">
    <source>
        <dbReference type="EMBL" id="QID79983.1"/>
    </source>
</evidence>
<proteinExistence type="inferred from homology"/>
<keyword evidence="2" id="KW-0732">Signal</keyword>
<dbReference type="GO" id="GO:0042144">
    <property type="term" value="P:vacuole fusion, non-autophagic"/>
    <property type="evidence" value="ECO:0007669"/>
    <property type="project" value="TreeGrafter"/>
</dbReference>
<evidence type="ECO:0000313" key="4">
    <source>
        <dbReference type="Proteomes" id="UP000501346"/>
    </source>
</evidence>
<comment type="similarity">
    <text evidence="1">Belongs to the protease inhibitor I9 family.</text>
</comment>
<evidence type="ECO:0008006" key="5">
    <source>
        <dbReference type="Google" id="ProtNLM"/>
    </source>
</evidence>
<protein>
    <recommendedName>
        <fullName evidence="5">YHR138C-like protein</fullName>
    </recommendedName>
</protein>
<feature type="signal peptide" evidence="2">
    <location>
        <begin position="1"/>
        <end position="19"/>
    </location>
</feature>
<feature type="chain" id="PRO_5025659390" description="YHR138C-like protein" evidence="2">
    <location>
        <begin position="20"/>
        <end position="114"/>
    </location>
</feature>
<keyword evidence="4" id="KW-1185">Reference proteome</keyword>
<dbReference type="OrthoDB" id="5518345at2759"/>
<dbReference type="PANTHER" id="PTHR28288">
    <property type="entry name" value="PROTEASE B INHIBITOR 2"/>
    <property type="match status" value="1"/>
</dbReference>
<name>A0A6C1DTQ4_SACPS</name>
<dbReference type="GO" id="GO:0004866">
    <property type="term" value="F:endopeptidase inhibitor activity"/>
    <property type="evidence" value="ECO:0007669"/>
    <property type="project" value="TreeGrafter"/>
</dbReference>
<evidence type="ECO:0000256" key="2">
    <source>
        <dbReference type="SAM" id="SignalP"/>
    </source>
</evidence>
<dbReference type="InterPro" id="IPR052471">
    <property type="entry name" value="PBI_I9"/>
</dbReference>